<dbReference type="GO" id="GO:0005829">
    <property type="term" value="C:cytosol"/>
    <property type="evidence" value="ECO:0007669"/>
    <property type="project" value="UniProtKB-SubCell"/>
</dbReference>
<dbReference type="Proteomes" id="UP001054252">
    <property type="component" value="Unassembled WGS sequence"/>
</dbReference>
<dbReference type="SFLD" id="SFLDS00019">
    <property type="entry name" value="Glutathione_Transferase_(cytos"/>
    <property type="match status" value="1"/>
</dbReference>
<evidence type="ECO:0000256" key="3">
    <source>
        <dbReference type="ARBA" id="ARBA00025743"/>
    </source>
</evidence>
<dbReference type="SUPFAM" id="SSF52833">
    <property type="entry name" value="Thioredoxin-like"/>
    <property type="match status" value="1"/>
</dbReference>
<reference evidence="8 9" key="1">
    <citation type="journal article" date="2021" name="Commun. Biol.">
        <title>The genome of Shorea leprosula (Dipterocarpaceae) highlights the ecological relevance of drought in aseasonal tropical rainforests.</title>
        <authorList>
            <person name="Ng K.K.S."/>
            <person name="Kobayashi M.J."/>
            <person name="Fawcett J.A."/>
            <person name="Hatakeyama M."/>
            <person name="Paape T."/>
            <person name="Ng C.H."/>
            <person name="Ang C.C."/>
            <person name="Tnah L.H."/>
            <person name="Lee C.T."/>
            <person name="Nishiyama T."/>
            <person name="Sese J."/>
            <person name="O'Brien M.J."/>
            <person name="Copetti D."/>
            <person name="Mohd Noor M.I."/>
            <person name="Ong R.C."/>
            <person name="Putra M."/>
            <person name="Sireger I.Z."/>
            <person name="Indrioko S."/>
            <person name="Kosugi Y."/>
            <person name="Izuno A."/>
            <person name="Isagi Y."/>
            <person name="Lee S.L."/>
            <person name="Shimizu K.K."/>
        </authorList>
    </citation>
    <scope>NUCLEOTIDE SEQUENCE [LARGE SCALE GENOMIC DNA]</scope>
    <source>
        <strain evidence="8">214</strain>
    </source>
</reference>
<evidence type="ECO:0000256" key="5">
    <source>
        <dbReference type="RuleBase" id="RU369102"/>
    </source>
</evidence>
<gene>
    <name evidence="8" type="ORF">SLEP1_g6312</name>
</gene>
<evidence type="ECO:0000256" key="1">
    <source>
        <dbReference type="ARBA" id="ARBA00022575"/>
    </source>
</evidence>
<evidence type="ECO:0000256" key="2">
    <source>
        <dbReference type="ARBA" id="ARBA00022679"/>
    </source>
</evidence>
<keyword evidence="5" id="KW-0963">Cytoplasm</keyword>
<dbReference type="SFLD" id="SFLDG01152">
    <property type="entry name" value="Main.3:_Omega-_and_Tau-like"/>
    <property type="match status" value="1"/>
</dbReference>
<evidence type="ECO:0000256" key="4">
    <source>
        <dbReference type="ARBA" id="ARBA00047960"/>
    </source>
</evidence>
<feature type="domain" description="GST C-terminal" evidence="7">
    <location>
        <begin position="96"/>
        <end position="220"/>
    </location>
</feature>
<dbReference type="Gene3D" id="1.20.1050.10">
    <property type="match status" value="1"/>
</dbReference>
<comment type="function">
    <text evidence="5">Is involved in the conjugation of reduced glutathione to a wide number of exogenous and endogenous hydrophobic electrophiles.</text>
</comment>
<keyword evidence="1" id="KW-0216">Detoxification</keyword>
<dbReference type="InterPro" id="IPR045074">
    <property type="entry name" value="GST_C_Tau"/>
</dbReference>
<dbReference type="Pfam" id="PF13410">
    <property type="entry name" value="GST_C_2"/>
    <property type="match status" value="1"/>
</dbReference>
<dbReference type="InterPro" id="IPR036249">
    <property type="entry name" value="Thioredoxin-like_sf"/>
</dbReference>
<dbReference type="GO" id="GO:0009407">
    <property type="term" value="P:toxin catabolic process"/>
    <property type="evidence" value="ECO:0007669"/>
    <property type="project" value="UniProtKB-ARBA"/>
</dbReference>
<comment type="catalytic activity">
    <reaction evidence="4 5">
        <text>RX + glutathione = an S-substituted glutathione + a halide anion + H(+)</text>
        <dbReference type="Rhea" id="RHEA:16437"/>
        <dbReference type="ChEBI" id="CHEBI:15378"/>
        <dbReference type="ChEBI" id="CHEBI:16042"/>
        <dbReference type="ChEBI" id="CHEBI:17792"/>
        <dbReference type="ChEBI" id="CHEBI:57925"/>
        <dbReference type="ChEBI" id="CHEBI:90779"/>
        <dbReference type="EC" id="2.5.1.18"/>
    </reaction>
</comment>
<protein>
    <recommendedName>
        <fullName evidence="5">Glutathione S-transferase</fullName>
        <ecNumber evidence="5">2.5.1.18</ecNumber>
    </recommendedName>
</protein>
<dbReference type="PROSITE" id="PS50404">
    <property type="entry name" value="GST_NTER"/>
    <property type="match status" value="1"/>
</dbReference>
<dbReference type="EC" id="2.5.1.18" evidence="5"/>
<keyword evidence="2 5" id="KW-0808">Transferase</keyword>
<evidence type="ECO:0000313" key="9">
    <source>
        <dbReference type="Proteomes" id="UP001054252"/>
    </source>
</evidence>
<dbReference type="Pfam" id="PF02798">
    <property type="entry name" value="GST_N"/>
    <property type="match status" value="1"/>
</dbReference>
<comment type="subcellular location">
    <subcellularLocation>
        <location evidence="5">Cytoplasm</location>
        <location evidence="5">Cytosol</location>
    </subcellularLocation>
</comment>
<dbReference type="InterPro" id="IPR010987">
    <property type="entry name" value="Glutathione-S-Trfase_C-like"/>
</dbReference>
<sequence>MSNMSSTSDVVVVDWRFNGFGMRVRIALEEKGVKYEFKEEDLRNPQRSQLVLQMNPVRRSVPILIHNGLPVCDSSIILEYIEETWNDGHWRLFPDDPYERAVARFWLSFIDNKLFSTQTRFLKSKGEAKEEEKKELIADFKRLEEFLGDKEYFGGDEFGFLDVGFIPFSSMFAAYESHGNFKLADECPKLSAWAARCLARESVSKVLPDFSEMYEIHKKFYGIE</sequence>
<dbReference type="PROSITE" id="PS51354">
    <property type="entry name" value="GLUTAREDOXIN_2"/>
    <property type="match status" value="1"/>
</dbReference>
<dbReference type="Gene3D" id="3.40.30.10">
    <property type="entry name" value="Glutaredoxin"/>
    <property type="match status" value="1"/>
</dbReference>
<keyword evidence="9" id="KW-1185">Reference proteome</keyword>
<organism evidence="8 9">
    <name type="scientific">Rubroshorea leprosula</name>
    <dbReference type="NCBI Taxonomy" id="152421"/>
    <lineage>
        <taxon>Eukaryota</taxon>
        <taxon>Viridiplantae</taxon>
        <taxon>Streptophyta</taxon>
        <taxon>Embryophyta</taxon>
        <taxon>Tracheophyta</taxon>
        <taxon>Spermatophyta</taxon>
        <taxon>Magnoliopsida</taxon>
        <taxon>eudicotyledons</taxon>
        <taxon>Gunneridae</taxon>
        <taxon>Pentapetalae</taxon>
        <taxon>rosids</taxon>
        <taxon>malvids</taxon>
        <taxon>Malvales</taxon>
        <taxon>Dipterocarpaceae</taxon>
        <taxon>Rubroshorea</taxon>
    </lineage>
</organism>
<proteinExistence type="inferred from homology"/>
<dbReference type="InterPro" id="IPR040079">
    <property type="entry name" value="Glutathione_S-Trfase"/>
</dbReference>
<dbReference type="PROSITE" id="PS50405">
    <property type="entry name" value="GST_CTER"/>
    <property type="match status" value="1"/>
</dbReference>
<comment type="caution">
    <text evidence="8">The sequence shown here is derived from an EMBL/GenBank/DDBJ whole genome shotgun (WGS) entry which is preliminary data.</text>
</comment>
<dbReference type="CDD" id="cd03058">
    <property type="entry name" value="GST_N_Tau"/>
    <property type="match status" value="1"/>
</dbReference>
<dbReference type="AlphaFoldDB" id="A0AAV5HUS5"/>
<dbReference type="GO" id="GO:0006749">
    <property type="term" value="P:glutathione metabolic process"/>
    <property type="evidence" value="ECO:0007669"/>
    <property type="project" value="InterPro"/>
</dbReference>
<feature type="domain" description="GST N-terminal" evidence="6">
    <location>
        <begin position="8"/>
        <end position="89"/>
    </location>
</feature>
<evidence type="ECO:0000313" key="8">
    <source>
        <dbReference type="EMBL" id="GKU92603.1"/>
    </source>
</evidence>
<dbReference type="PANTHER" id="PTHR11260">
    <property type="entry name" value="GLUTATHIONE S-TRANSFERASE, GST, SUPERFAMILY, GST DOMAIN CONTAINING"/>
    <property type="match status" value="1"/>
</dbReference>
<accession>A0AAV5HUS5</accession>
<dbReference type="CDD" id="cd03185">
    <property type="entry name" value="GST_C_Tau"/>
    <property type="match status" value="1"/>
</dbReference>
<dbReference type="EMBL" id="BPVZ01000006">
    <property type="protein sequence ID" value="GKU92603.1"/>
    <property type="molecule type" value="Genomic_DNA"/>
</dbReference>
<evidence type="ECO:0000259" key="7">
    <source>
        <dbReference type="PROSITE" id="PS50405"/>
    </source>
</evidence>
<name>A0AAV5HUS5_9ROSI</name>
<dbReference type="InterPro" id="IPR045073">
    <property type="entry name" value="Omega/Tau-like"/>
</dbReference>
<dbReference type="GO" id="GO:0004364">
    <property type="term" value="F:glutathione transferase activity"/>
    <property type="evidence" value="ECO:0007669"/>
    <property type="project" value="UniProtKB-UniRule"/>
</dbReference>
<comment type="similarity">
    <text evidence="3">Belongs to the GST superfamily. Tau family.</text>
</comment>
<dbReference type="SUPFAM" id="SSF47616">
    <property type="entry name" value="GST C-terminal domain-like"/>
    <property type="match status" value="1"/>
</dbReference>
<dbReference type="InterPro" id="IPR036282">
    <property type="entry name" value="Glutathione-S-Trfase_C_sf"/>
</dbReference>
<dbReference type="PANTHER" id="PTHR11260:SF544">
    <property type="entry name" value="GLUTATHIONE TRANSFERASE"/>
    <property type="match status" value="1"/>
</dbReference>
<dbReference type="SFLD" id="SFLDG00358">
    <property type="entry name" value="Main_(cytGST)"/>
    <property type="match status" value="1"/>
</dbReference>
<dbReference type="InterPro" id="IPR004045">
    <property type="entry name" value="Glutathione_S-Trfase_N"/>
</dbReference>
<evidence type="ECO:0000259" key="6">
    <source>
        <dbReference type="PROSITE" id="PS50404"/>
    </source>
</evidence>